<evidence type="ECO:0000256" key="2">
    <source>
        <dbReference type="ARBA" id="ARBA00022475"/>
    </source>
</evidence>
<evidence type="ECO:0000256" key="6">
    <source>
        <dbReference type="ARBA" id="ARBA00022989"/>
    </source>
</evidence>
<evidence type="ECO:0000313" key="11">
    <source>
        <dbReference type="EMBL" id="QNL15056.1"/>
    </source>
</evidence>
<keyword evidence="9" id="KW-0807">Transducer</keyword>
<evidence type="ECO:0000256" key="10">
    <source>
        <dbReference type="SAM" id="Phobius"/>
    </source>
</evidence>
<feature type="transmembrane region" description="Helical" evidence="10">
    <location>
        <begin position="56"/>
        <end position="77"/>
    </location>
</feature>
<dbReference type="Pfam" id="PF02949">
    <property type="entry name" value="7tm_6"/>
    <property type="match status" value="1"/>
</dbReference>
<evidence type="ECO:0000256" key="3">
    <source>
        <dbReference type="ARBA" id="ARBA00022606"/>
    </source>
</evidence>
<keyword evidence="5" id="KW-0552">Olfaction</keyword>
<gene>
    <name evidence="11" type="primary">OR112</name>
</gene>
<keyword evidence="3" id="KW-0716">Sensory transduction</keyword>
<name>A0A7G8Z9D1_9HYME</name>
<comment type="subcellular location">
    <subcellularLocation>
        <location evidence="1">Cell membrane</location>
        <topology evidence="1">Multi-pass membrane protein</topology>
    </subcellularLocation>
</comment>
<keyword evidence="4 10" id="KW-0812">Transmembrane</keyword>
<keyword evidence="7 10" id="KW-0472">Membrane</keyword>
<dbReference type="AlphaFoldDB" id="A0A7G8Z9D1"/>
<evidence type="ECO:0000256" key="5">
    <source>
        <dbReference type="ARBA" id="ARBA00022725"/>
    </source>
</evidence>
<evidence type="ECO:0000256" key="1">
    <source>
        <dbReference type="ARBA" id="ARBA00004651"/>
    </source>
</evidence>
<evidence type="ECO:0000256" key="7">
    <source>
        <dbReference type="ARBA" id="ARBA00023136"/>
    </source>
</evidence>
<dbReference type="InterPro" id="IPR004117">
    <property type="entry name" value="7tm6_olfct_rcpt"/>
</dbReference>
<dbReference type="GO" id="GO:0004984">
    <property type="term" value="F:olfactory receptor activity"/>
    <property type="evidence" value="ECO:0007669"/>
    <property type="project" value="InterPro"/>
</dbReference>
<protein>
    <submittedName>
        <fullName evidence="11">Olfactory receptor 112</fullName>
    </submittedName>
</protein>
<keyword evidence="6 10" id="KW-1133">Transmembrane helix</keyword>
<keyword evidence="8 11" id="KW-0675">Receptor</keyword>
<keyword evidence="2" id="KW-1003">Cell membrane</keyword>
<dbReference type="GO" id="GO:0005886">
    <property type="term" value="C:plasma membrane"/>
    <property type="evidence" value="ECO:0007669"/>
    <property type="project" value="UniProtKB-SubCell"/>
</dbReference>
<reference evidence="11" key="1">
    <citation type="submission" date="2020-06" db="EMBL/GenBank/DDBJ databases">
        <authorList>
            <person name="Sheng S."/>
        </authorList>
    </citation>
    <scope>NUCLEOTIDE SEQUENCE</scope>
    <source>
        <tissue evidence="11">Antenna</tissue>
    </source>
</reference>
<dbReference type="PANTHER" id="PTHR21137">
    <property type="entry name" value="ODORANT RECEPTOR"/>
    <property type="match status" value="1"/>
</dbReference>
<feature type="transmembrane region" description="Helical" evidence="10">
    <location>
        <begin position="89"/>
        <end position="112"/>
    </location>
</feature>
<dbReference type="GO" id="GO:0005549">
    <property type="term" value="F:odorant binding"/>
    <property type="evidence" value="ECO:0007669"/>
    <property type="project" value="InterPro"/>
</dbReference>
<sequence length="184" mass="21073">MLQACAQIKFLQHRMEILCLKARQQSEKNINERTIIKKCVKHYMNVIDFAESTNEIFTYTIFLQYSISAVIICACMYNLTNVPFMSSAFISITMYLTCMLVQMFIVCFYGTIITYESANMGNIIYCLDWTALSLSGQKCLILMMVQAQRPIVFTSGHVVVLSLESFTAFCKLSYSAFNLLIQQT</sequence>
<evidence type="ECO:0000256" key="8">
    <source>
        <dbReference type="ARBA" id="ARBA00023170"/>
    </source>
</evidence>
<dbReference type="PANTHER" id="PTHR21137:SF35">
    <property type="entry name" value="ODORANT RECEPTOR 19A-RELATED"/>
    <property type="match status" value="1"/>
</dbReference>
<dbReference type="EMBL" id="MT671052">
    <property type="protein sequence ID" value="QNL15056.1"/>
    <property type="molecule type" value="mRNA"/>
</dbReference>
<proteinExistence type="evidence at transcript level"/>
<evidence type="ECO:0000256" key="9">
    <source>
        <dbReference type="ARBA" id="ARBA00023224"/>
    </source>
</evidence>
<organism evidence="11">
    <name type="scientific">Aulacocentrum confusum</name>
    <dbReference type="NCBI Taxonomy" id="2767324"/>
    <lineage>
        <taxon>Eukaryota</taxon>
        <taxon>Metazoa</taxon>
        <taxon>Ecdysozoa</taxon>
        <taxon>Arthropoda</taxon>
        <taxon>Hexapoda</taxon>
        <taxon>Insecta</taxon>
        <taxon>Pterygota</taxon>
        <taxon>Neoptera</taxon>
        <taxon>Endopterygota</taxon>
        <taxon>Hymenoptera</taxon>
        <taxon>Apocrita</taxon>
        <taxon>Ichneumonoidea</taxon>
        <taxon>Braconidae</taxon>
        <taxon>Macrocentrinae</taxon>
        <taxon>Aulacocentrum</taxon>
    </lineage>
</organism>
<evidence type="ECO:0000256" key="4">
    <source>
        <dbReference type="ARBA" id="ARBA00022692"/>
    </source>
</evidence>
<accession>A0A7G8Z9D1</accession>
<dbReference type="GO" id="GO:0007165">
    <property type="term" value="P:signal transduction"/>
    <property type="evidence" value="ECO:0007669"/>
    <property type="project" value="UniProtKB-KW"/>
</dbReference>